<protein>
    <submittedName>
        <fullName evidence="1">Uncharacterized protein</fullName>
    </submittedName>
</protein>
<organism evidence="1">
    <name type="scientific">marine sediment metagenome</name>
    <dbReference type="NCBI Taxonomy" id="412755"/>
    <lineage>
        <taxon>unclassified sequences</taxon>
        <taxon>metagenomes</taxon>
        <taxon>ecological metagenomes</taxon>
    </lineage>
</organism>
<proteinExistence type="predicted"/>
<sequence length="206" mass="24017">YNIELQLRTEGQHIWASTVETVGWYLKQDLKSGKGDLEYLKTFREFSSFFDDKRSNSISSNSLKKSDLFYVIDKAGIYTFYPNVINGDNSCNINLSLWTSSDPTNRINGDSDLYFCITGREYPHEANDINISEARGVYPTNIYGYQNNFSANNFYEGLEKTNHDKNILVWVSNASKLENAYPCFFLWTAPFLDSKFHYYYQDKEIY</sequence>
<accession>X0VQV4</accession>
<name>X0VQV4_9ZZZZ</name>
<gene>
    <name evidence="1" type="ORF">S01H1_33888</name>
</gene>
<comment type="caution">
    <text evidence="1">The sequence shown here is derived from an EMBL/GenBank/DDBJ whole genome shotgun (WGS) entry which is preliminary data.</text>
</comment>
<dbReference type="EMBL" id="BARS01021065">
    <property type="protein sequence ID" value="GAG13512.1"/>
    <property type="molecule type" value="Genomic_DNA"/>
</dbReference>
<dbReference type="AlphaFoldDB" id="X0VQV4"/>
<feature type="non-terminal residue" evidence="1">
    <location>
        <position position="1"/>
    </location>
</feature>
<evidence type="ECO:0000313" key="1">
    <source>
        <dbReference type="EMBL" id="GAG13512.1"/>
    </source>
</evidence>
<reference evidence="1" key="1">
    <citation type="journal article" date="2014" name="Front. Microbiol.">
        <title>High frequency of phylogenetically diverse reductive dehalogenase-homologous genes in deep subseafloor sedimentary metagenomes.</title>
        <authorList>
            <person name="Kawai M."/>
            <person name="Futagami T."/>
            <person name="Toyoda A."/>
            <person name="Takaki Y."/>
            <person name="Nishi S."/>
            <person name="Hori S."/>
            <person name="Arai W."/>
            <person name="Tsubouchi T."/>
            <person name="Morono Y."/>
            <person name="Uchiyama I."/>
            <person name="Ito T."/>
            <person name="Fujiyama A."/>
            <person name="Inagaki F."/>
            <person name="Takami H."/>
        </authorList>
    </citation>
    <scope>NUCLEOTIDE SEQUENCE</scope>
    <source>
        <strain evidence="1">Expedition CK06-06</strain>
    </source>
</reference>